<comment type="caution">
    <text evidence="1">The sequence shown here is derived from an EMBL/GenBank/DDBJ whole genome shotgun (WGS) entry which is preliminary data.</text>
</comment>
<reference evidence="1 2" key="1">
    <citation type="submission" date="2019-06" db="EMBL/GenBank/DDBJ databases">
        <authorList>
            <person name="Broberg M."/>
        </authorList>
    </citation>
    <scope>NUCLEOTIDE SEQUENCE [LARGE SCALE GENOMIC DNA]</scope>
</reference>
<evidence type="ECO:0008006" key="3">
    <source>
        <dbReference type="Google" id="ProtNLM"/>
    </source>
</evidence>
<dbReference type="Proteomes" id="UP000766486">
    <property type="component" value="Unassembled WGS sequence"/>
</dbReference>
<proteinExistence type="predicted"/>
<name>A0ABY6TWL8_BIOOC</name>
<evidence type="ECO:0000313" key="1">
    <source>
        <dbReference type="EMBL" id="VUC22722.1"/>
    </source>
</evidence>
<dbReference type="EMBL" id="CABFNS010000676">
    <property type="protein sequence ID" value="VUC22722.1"/>
    <property type="molecule type" value="Genomic_DNA"/>
</dbReference>
<protein>
    <recommendedName>
        <fullName evidence="3">F-box domain-containing protein</fullName>
    </recommendedName>
</protein>
<sequence length="620" mass="71179">MNPSSDDPEFYLGPDEYERPWYTPYGIMKSYCITPRCAYCGYDLELGDRILMKSDGAEANNPLVVTRLPLTQSQQPTWGAECQPRCSAVCHTWRFCACSLFEMGGCKYVCHESQVCHKACHDALKPALVRTPSISIVNYSNARRPSFRPAVSDSQRRRAFMESDLVRVLGECIPNLPWELIYQIASYSWVEHTAAHLKTLMGNHTLCNSSFDLRKDVWAEYIDFEGHRYIQALYNVTCDVSVEASRDSGELIFNAKSNRTADTILIEMSALGIRNMIFTDSSSRPKIEEKSDIWWQVMPFQAERSYVIGETDGIKLRRLKFECIESEVVTSLYGRDLMWPTPGMYDHHMLLRPPDLERPRYPRRMDSVDLRSPDIFGLSFAVFKHASYSRSHPVIRVYAHLPGESHSFYREVERKFKTNQNRVHTIGSARLRLRAQWKVIYSSTQGLRRMFFEHVDDTQLDAWSLGFEPDDTGLAFGSTGQPRPEYRHFFHCPLTHCSSAVLDGVIEVTQCLRIPNHSLSIDIEKHTSGLLLRYRDGHVERLGEARLDLVRSCRVLSPADVLRFQFQRKLVKTCTVGPTQGGNDPNAGYFEVPMHGTLHWCFDTSRAKIQHSSRQITLLQ</sequence>
<accession>A0ABY6TWL8</accession>
<gene>
    <name evidence="1" type="ORF">CLO192961_LOCUS93067</name>
</gene>
<organism evidence="1 2">
    <name type="scientific">Bionectria ochroleuca</name>
    <name type="common">Gliocladium roseum</name>
    <dbReference type="NCBI Taxonomy" id="29856"/>
    <lineage>
        <taxon>Eukaryota</taxon>
        <taxon>Fungi</taxon>
        <taxon>Dikarya</taxon>
        <taxon>Ascomycota</taxon>
        <taxon>Pezizomycotina</taxon>
        <taxon>Sordariomycetes</taxon>
        <taxon>Hypocreomycetidae</taxon>
        <taxon>Hypocreales</taxon>
        <taxon>Bionectriaceae</taxon>
        <taxon>Clonostachys</taxon>
    </lineage>
</organism>
<evidence type="ECO:0000313" key="2">
    <source>
        <dbReference type="Proteomes" id="UP000766486"/>
    </source>
</evidence>
<keyword evidence="2" id="KW-1185">Reference proteome</keyword>